<dbReference type="EMBL" id="JAENHN010000046">
    <property type="protein sequence ID" value="MBK1812321.1"/>
    <property type="molecule type" value="Genomic_DNA"/>
</dbReference>
<organism evidence="2 3">
    <name type="scientific">Clostridium yunnanense</name>
    <dbReference type="NCBI Taxonomy" id="2800325"/>
    <lineage>
        <taxon>Bacteria</taxon>
        <taxon>Bacillati</taxon>
        <taxon>Bacillota</taxon>
        <taxon>Clostridia</taxon>
        <taxon>Eubacteriales</taxon>
        <taxon>Clostridiaceae</taxon>
        <taxon>Clostridium</taxon>
    </lineage>
</organism>
<protein>
    <submittedName>
        <fullName evidence="2">Uncharacterized protein</fullName>
    </submittedName>
</protein>
<keyword evidence="1" id="KW-0812">Transmembrane</keyword>
<comment type="caution">
    <text evidence="2">The sequence shown here is derived from an EMBL/GenBank/DDBJ whole genome shotgun (WGS) entry which is preliminary data.</text>
</comment>
<feature type="transmembrane region" description="Helical" evidence="1">
    <location>
        <begin position="38"/>
        <end position="58"/>
    </location>
</feature>
<dbReference type="RefSeq" id="WP_200271435.1">
    <property type="nucleotide sequence ID" value="NZ_JAENHN010000046.1"/>
</dbReference>
<feature type="transmembrane region" description="Helical" evidence="1">
    <location>
        <begin position="12"/>
        <end position="32"/>
    </location>
</feature>
<keyword evidence="1" id="KW-1133">Transmembrane helix</keyword>
<feature type="transmembrane region" description="Helical" evidence="1">
    <location>
        <begin position="127"/>
        <end position="148"/>
    </location>
</feature>
<keyword evidence="1" id="KW-0472">Membrane</keyword>
<feature type="transmembrane region" description="Helical" evidence="1">
    <location>
        <begin position="70"/>
        <end position="91"/>
    </location>
</feature>
<name>A0ABS1ESH8_9CLOT</name>
<evidence type="ECO:0000313" key="3">
    <source>
        <dbReference type="Proteomes" id="UP000596739"/>
    </source>
</evidence>
<keyword evidence="3" id="KW-1185">Reference proteome</keyword>
<dbReference type="Proteomes" id="UP000596739">
    <property type="component" value="Unassembled WGS sequence"/>
</dbReference>
<proteinExistence type="predicted"/>
<reference evidence="3" key="1">
    <citation type="submission" date="2021-01" db="EMBL/GenBank/DDBJ databases">
        <title>Genome public.</title>
        <authorList>
            <person name="Liu C."/>
            <person name="Sun Q."/>
        </authorList>
    </citation>
    <scope>NUCLEOTIDE SEQUENCE [LARGE SCALE GENOMIC DNA]</scope>
    <source>
        <strain evidence="3">YIM B02505</strain>
    </source>
</reference>
<accession>A0ABS1ESH8</accession>
<gene>
    <name evidence="2" type="ORF">JHL18_16985</name>
</gene>
<feature type="transmembrane region" description="Helical" evidence="1">
    <location>
        <begin position="97"/>
        <end position="115"/>
    </location>
</feature>
<evidence type="ECO:0000313" key="2">
    <source>
        <dbReference type="EMBL" id="MBK1812321.1"/>
    </source>
</evidence>
<sequence>MSNLIFSYLVYIVYFLGMGLVSSGIVLMPFNIMRYSAILLTGLILFISGTIFNEIVINKKKLSFVEITKLIIVSLSLAIGIGMISGGISHFKESPRYVSYLIPTGIIISLISFTIKNNYKLNKQSKIILAIAVLIIAVVVHSSLSYFASSMLGNGGDIFNNMNNMDNMH</sequence>
<evidence type="ECO:0000256" key="1">
    <source>
        <dbReference type="SAM" id="Phobius"/>
    </source>
</evidence>